<dbReference type="EMBL" id="JRWM01000044">
    <property type="protein sequence ID" value="KHA58706.1"/>
    <property type="molecule type" value="Genomic_DNA"/>
</dbReference>
<keyword evidence="2" id="KW-1185">Reference proteome</keyword>
<comment type="caution">
    <text evidence="1">The sequence shown here is derived from an EMBL/GenBank/DDBJ whole genome shotgun (WGS) entry which is preliminary data.</text>
</comment>
<dbReference type="Pfam" id="PF00300">
    <property type="entry name" value="His_Phos_1"/>
    <property type="match status" value="1"/>
</dbReference>
<evidence type="ECO:0000313" key="2">
    <source>
        <dbReference type="Proteomes" id="UP000030520"/>
    </source>
</evidence>
<name>A0ABR4Y5R5_9VIBR</name>
<dbReference type="SUPFAM" id="SSF53254">
    <property type="entry name" value="Phosphoglycerate mutase-like"/>
    <property type="match status" value="1"/>
</dbReference>
<gene>
    <name evidence="1" type="ORF">NL53_20400</name>
</gene>
<protein>
    <recommendedName>
        <fullName evidence="3">Histidine phosphatase family protein</fullName>
    </recommendedName>
</protein>
<sequence length="197" mass="22211">MFINRKGTSVKITLVRHGRPVASSNPRVTAVGFAKWVRAYNRSFVRPDSLPPQELQDKFLNSYTFSSDLNRSRHSAEICLGKEADLVLGDLREMDIPRLKLPFSMSVNSWLVIARLCWFLGISGNSESYKTGCKRIVSVVDQITTKVSEHEDVAIFGHGISNRLIAKELKRRGWAIKYSSKGFWGQTELTNITNCSS</sequence>
<proteinExistence type="predicted"/>
<reference evidence="1 2" key="1">
    <citation type="submission" date="2014-10" db="EMBL/GenBank/DDBJ databases">
        <title>Genome sequencing of Vibrio variabilis T01.</title>
        <authorList>
            <person name="Chan K.-G."/>
            <person name="Mohamad N.I."/>
        </authorList>
    </citation>
    <scope>NUCLEOTIDE SEQUENCE [LARGE SCALE GENOMIC DNA]</scope>
    <source>
        <strain evidence="1 2">T01</strain>
    </source>
</reference>
<dbReference type="InterPro" id="IPR013078">
    <property type="entry name" value="His_Pase_superF_clade-1"/>
</dbReference>
<dbReference type="Gene3D" id="3.40.50.1240">
    <property type="entry name" value="Phosphoglycerate mutase-like"/>
    <property type="match status" value="1"/>
</dbReference>
<evidence type="ECO:0008006" key="3">
    <source>
        <dbReference type="Google" id="ProtNLM"/>
    </source>
</evidence>
<dbReference type="InterPro" id="IPR029033">
    <property type="entry name" value="His_PPase_superfam"/>
</dbReference>
<organism evidence="1 2">
    <name type="scientific">Vibrio variabilis</name>
    <dbReference type="NCBI Taxonomy" id="990271"/>
    <lineage>
        <taxon>Bacteria</taxon>
        <taxon>Pseudomonadati</taxon>
        <taxon>Pseudomonadota</taxon>
        <taxon>Gammaproteobacteria</taxon>
        <taxon>Vibrionales</taxon>
        <taxon>Vibrionaceae</taxon>
        <taxon>Vibrio</taxon>
    </lineage>
</organism>
<accession>A0ABR4Y5R5</accession>
<evidence type="ECO:0000313" key="1">
    <source>
        <dbReference type="EMBL" id="KHA58706.1"/>
    </source>
</evidence>
<dbReference type="Proteomes" id="UP000030520">
    <property type="component" value="Unassembled WGS sequence"/>
</dbReference>